<sequence>MGPSEGDADEALNPPSSVSSSSSSRSPLTPAQRYPGWLYQVVRPLEEFIDDVEPTDLYDGLQEIAEGESGSVFSARVKASSPDVFVAIKQIPILPSGTPKLTDLQRELTLMKGVRHENVLPFEHLYVDLQEDSLWIRMELMDRSLADVIALNEDGITITEEVMARFASDVLSGLQYLQSLHIAHRDLRSDNMLLNAEGVLKIADFSTAVKVSLEEPMCCDVVGVAYWQAPEVRKGSYNALNVDVWSLGATVWEMAEGEPPFSDIQNPLDFPEQWPMLRRPDVYSESFHDFLDLCSRPNSIRPTAEELLQEHFIRRACPRSVVIQLLSDCRDLEEKLQRRQSVGSQGTIS</sequence>
<reference evidence="6 7" key="1">
    <citation type="journal article" date="2012" name="Science">
        <title>The Paleozoic origin of enzymatic lignin decomposition reconstructed from 31 fungal genomes.</title>
        <authorList>
            <person name="Floudas D."/>
            <person name="Binder M."/>
            <person name="Riley R."/>
            <person name="Barry K."/>
            <person name="Blanchette R.A."/>
            <person name="Henrissat B."/>
            <person name="Martinez A.T."/>
            <person name="Otillar R."/>
            <person name="Spatafora J.W."/>
            <person name="Yadav J.S."/>
            <person name="Aerts A."/>
            <person name="Benoit I."/>
            <person name="Boyd A."/>
            <person name="Carlson A."/>
            <person name="Copeland A."/>
            <person name="Coutinho P.M."/>
            <person name="de Vries R.P."/>
            <person name="Ferreira P."/>
            <person name="Findley K."/>
            <person name="Foster B."/>
            <person name="Gaskell J."/>
            <person name="Glotzer D."/>
            <person name="Gorecki P."/>
            <person name="Heitman J."/>
            <person name="Hesse C."/>
            <person name="Hori C."/>
            <person name="Igarashi K."/>
            <person name="Jurgens J.A."/>
            <person name="Kallen N."/>
            <person name="Kersten P."/>
            <person name="Kohler A."/>
            <person name="Kuees U."/>
            <person name="Kumar T.K.A."/>
            <person name="Kuo A."/>
            <person name="LaButti K."/>
            <person name="Larrondo L.F."/>
            <person name="Lindquist E."/>
            <person name="Ling A."/>
            <person name="Lombard V."/>
            <person name="Lucas S."/>
            <person name="Lundell T."/>
            <person name="Martin R."/>
            <person name="McLaughlin D.J."/>
            <person name="Morgenstern I."/>
            <person name="Morin E."/>
            <person name="Murat C."/>
            <person name="Nagy L.G."/>
            <person name="Nolan M."/>
            <person name="Ohm R.A."/>
            <person name="Patyshakuliyeva A."/>
            <person name="Rokas A."/>
            <person name="Ruiz-Duenas F.J."/>
            <person name="Sabat G."/>
            <person name="Salamov A."/>
            <person name="Samejima M."/>
            <person name="Schmutz J."/>
            <person name="Slot J.C."/>
            <person name="St John F."/>
            <person name="Stenlid J."/>
            <person name="Sun H."/>
            <person name="Sun S."/>
            <person name="Syed K."/>
            <person name="Tsang A."/>
            <person name="Wiebenga A."/>
            <person name="Young D."/>
            <person name="Pisabarro A."/>
            <person name="Eastwood D.C."/>
            <person name="Martin F."/>
            <person name="Cullen D."/>
            <person name="Grigoriev I.V."/>
            <person name="Hibbett D.S."/>
        </authorList>
    </citation>
    <scope>NUCLEOTIDE SEQUENCE [LARGE SCALE GENOMIC DNA]</scope>
    <source>
        <strain evidence="6 7">ATCC 11539</strain>
    </source>
</reference>
<keyword evidence="6" id="KW-0418">Kinase</keyword>
<dbReference type="SMART" id="SM00219">
    <property type="entry name" value="TyrKc"/>
    <property type="match status" value="1"/>
</dbReference>
<dbReference type="GeneID" id="19306066"/>
<dbReference type="AlphaFoldDB" id="S7RS55"/>
<evidence type="ECO:0000313" key="7">
    <source>
        <dbReference type="Proteomes" id="UP000030669"/>
    </source>
</evidence>
<dbReference type="HOGENOM" id="CLU_000288_63_23_1"/>
<feature type="region of interest" description="Disordered" evidence="4">
    <location>
        <begin position="1"/>
        <end position="30"/>
    </location>
</feature>
<keyword evidence="7" id="KW-1185">Reference proteome</keyword>
<accession>S7RS55</accession>
<gene>
    <name evidence="6" type="ORF">GLOTRDRAFT_41592</name>
</gene>
<dbReference type="GO" id="GO:0004713">
    <property type="term" value="F:protein tyrosine kinase activity"/>
    <property type="evidence" value="ECO:0007669"/>
    <property type="project" value="InterPro"/>
</dbReference>
<evidence type="ECO:0000256" key="3">
    <source>
        <dbReference type="ARBA" id="ARBA00022840"/>
    </source>
</evidence>
<dbReference type="InterPro" id="IPR051931">
    <property type="entry name" value="PAK3-like"/>
</dbReference>
<dbReference type="Proteomes" id="UP000030669">
    <property type="component" value="Unassembled WGS sequence"/>
</dbReference>
<feature type="compositionally biased region" description="Acidic residues" evidence="4">
    <location>
        <begin position="1"/>
        <end position="10"/>
    </location>
</feature>
<proteinExistence type="inferred from homology"/>
<evidence type="ECO:0000256" key="4">
    <source>
        <dbReference type="SAM" id="MobiDB-lite"/>
    </source>
</evidence>
<dbReference type="InterPro" id="IPR011009">
    <property type="entry name" value="Kinase-like_dom_sf"/>
</dbReference>
<evidence type="ECO:0000259" key="5">
    <source>
        <dbReference type="PROSITE" id="PS50011"/>
    </source>
</evidence>
<organism evidence="6 7">
    <name type="scientific">Gloeophyllum trabeum (strain ATCC 11539 / FP-39264 / Madison 617)</name>
    <name type="common">Brown rot fungus</name>
    <dbReference type="NCBI Taxonomy" id="670483"/>
    <lineage>
        <taxon>Eukaryota</taxon>
        <taxon>Fungi</taxon>
        <taxon>Dikarya</taxon>
        <taxon>Basidiomycota</taxon>
        <taxon>Agaricomycotina</taxon>
        <taxon>Agaricomycetes</taxon>
        <taxon>Gloeophyllales</taxon>
        <taxon>Gloeophyllaceae</taxon>
        <taxon>Gloeophyllum</taxon>
    </lineage>
</organism>
<dbReference type="InterPro" id="IPR000719">
    <property type="entry name" value="Prot_kinase_dom"/>
</dbReference>
<name>S7RS55_GLOTA</name>
<keyword evidence="3" id="KW-0067">ATP-binding</keyword>
<dbReference type="eggNOG" id="KOG0574">
    <property type="taxonomic scope" value="Eukaryota"/>
</dbReference>
<dbReference type="GO" id="GO:0005524">
    <property type="term" value="F:ATP binding"/>
    <property type="evidence" value="ECO:0007669"/>
    <property type="project" value="UniProtKB-KW"/>
</dbReference>
<dbReference type="OrthoDB" id="248923at2759"/>
<dbReference type="OMA" id="VIYWQAP"/>
<dbReference type="SUPFAM" id="SSF56112">
    <property type="entry name" value="Protein kinase-like (PK-like)"/>
    <property type="match status" value="1"/>
</dbReference>
<dbReference type="InterPro" id="IPR020635">
    <property type="entry name" value="Tyr_kinase_cat_dom"/>
</dbReference>
<feature type="compositionally biased region" description="Low complexity" evidence="4">
    <location>
        <begin position="14"/>
        <end position="27"/>
    </location>
</feature>
<evidence type="ECO:0000313" key="6">
    <source>
        <dbReference type="EMBL" id="EPQ55859.1"/>
    </source>
</evidence>
<keyword evidence="2" id="KW-0547">Nucleotide-binding</keyword>
<dbReference type="PANTHER" id="PTHR45832">
    <property type="entry name" value="SERINE/THREONINE-PROTEIN KINASE SAMKA-RELATED-RELATED"/>
    <property type="match status" value="1"/>
</dbReference>
<comment type="similarity">
    <text evidence="1">Belongs to the protein kinase superfamily. STE Ser/Thr protein kinase family. STE20 subfamily.</text>
</comment>
<dbReference type="STRING" id="670483.S7RS55"/>
<keyword evidence="6" id="KW-0808">Transferase</keyword>
<protein>
    <submittedName>
        <fullName evidence="6">Kinase-like protein</fullName>
    </submittedName>
</protein>
<dbReference type="KEGG" id="gtr:GLOTRDRAFT_41592"/>
<dbReference type="PROSITE" id="PS50011">
    <property type="entry name" value="PROTEIN_KINASE_DOM"/>
    <property type="match status" value="1"/>
</dbReference>
<evidence type="ECO:0000256" key="2">
    <source>
        <dbReference type="ARBA" id="ARBA00022741"/>
    </source>
</evidence>
<dbReference type="RefSeq" id="XP_007865569.1">
    <property type="nucleotide sequence ID" value="XM_007867378.1"/>
</dbReference>
<evidence type="ECO:0000256" key="1">
    <source>
        <dbReference type="ARBA" id="ARBA00008874"/>
    </source>
</evidence>
<dbReference type="PANTHER" id="PTHR45832:SF22">
    <property type="entry name" value="SERINE_THREONINE-PROTEIN KINASE SAMKA-RELATED"/>
    <property type="match status" value="1"/>
</dbReference>
<dbReference type="EMBL" id="KB469301">
    <property type="protein sequence ID" value="EPQ55859.1"/>
    <property type="molecule type" value="Genomic_DNA"/>
</dbReference>
<dbReference type="Gene3D" id="1.10.510.10">
    <property type="entry name" value="Transferase(Phosphotransferase) domain 1"/>
    <property type="match status" value="1"/>
</dbReference>
<dbReference type="Pfam" id="PF00069">
    <property type="entry name" value="Pkinase"/>
    <property type="match status" value="1"/>
</dbReference>
<feature type="domain" description="Protein kinase" evidence="5">
    <location>
        <begin position="58"/>
        <end position="313"/>
    </location>
</feature>